<dbReference type="OrthoDB" id="309339at2759"/>
<dbReference type="Pfam" id="PF13181">
    <property type="entry name" value="TPR_8"/>
    <property type="match status" value="3"/>
</dbReference>
<evidence type="ECO:0000256" key="1">
    <source>
        <dbReference type="ARBA" id="ARBA00022737"/>
    </source>
</evidence>
<dbReference type="CTD" id="585"/>
<keyword evidence="6" id="KW-1185">Reference proteome</keyword>
<dbReference type="FunCoup" id="A0A6P8YTJ2">
    <property type="interactions" value="173"/>
</dbReference>
<dbReference type="SUPFAM" id="SSF48452">
    <property type="entry name" value="TPR-like"/>
    <property type="match status" value="1"/>
</dbReference>
<comment type="similarity">
    <text evidence="3">Belongs to the BBS4 family.</text>
</comment>
<feature type="repeat" description="TPR" evidence="4">
    <location>
        <begin position="311"/>
        <end position="344"/>
    </location>
</feature>
<dbReference type="Gene3D" id="1.25.40.10">
    <property type="entry name" value="Tetratricopeptide repeat domain"/>
    <property type="match status" value="3"/>
</dbReference>
<keyword evidence="2 4" id="KW-0802">TPR repeat</keyword>
<evidence type="ECO:0000256" key="4">
    <source>
        <dbReference type="PROSITE-ProRule" id="PRU00339"/>
    </source>
</evidence>
<evidence type="ECO:0000313" key="7">
    <source>
        <dbReference type="RefSeq" id="XP_034237387.1"/>
    </source>
</evidence>
<feature type="region of interest" description="Disordered" evidence="5">
    <location>
        <begin position="1"/>
        <end position="28"/>
    </location>
</feature>
<dbReference type="GO" id="GO:0060271">
    <property type="term" value="P:cilium assembly"/>
    <property type="evidence" value="ECO:0007669"/>
    <property type="project" value="TreeGrafter"/>
</dbReference>
<dbReference type="Proteomes" id="UP000515158">
    <property type="component" value="Unplaced"/>
</dbReference>
<feature type="repeat" description="TPR" evidence="4">
    <location>
        <begin position="137"/>
        <end position="170"/>
    </location>
</feature>
<dbReference type="GeneID" id="117642880"/>
<dbReference type="GO" id="GO:0036064">
    <property type="term" value="C:ciliary basal body"/>
    <property type="evidence" value="ECO:0007669"/>
    <property type="project" value="TreeGrafter"/>
</dbReference>
<dbReference type="Pfam" id="PF13432">
    <property type="entry name" value="TPR_16"/>
    <property type="match status" value="2"/>
</dbReference>
<dbReference type="PANTHER" id="PTHR44186:SF1">
    <property type="entry name" value="BARDET-BIEDL SYNDROME 4 PROTEIN"/>
    <property type="match status" value="1"/>
</dbReference>
<dbReference type="KEGG" id="tpal:117642880"/>
<gene>
    <name evidence="7" type="primary">LOC117642880</name>
</gene>
<dbReference type="SMART" id="SM00028">
    <property type="entry name" value="TPR"/>
    <property type="match status" value="7"/>
</dbReference>
<dbReference type="InParanoid" id="A0A6P8YTJ2"/>
<organism evidence="7">
    <name type="scientific">Thrips palmi</name>
    <name type="common">Melon thrips</name>
    <dbReference type="NCBI Taxonomy" id="161013"/>
    <lineage>
        <taxon>Eukaryota</taxon>
        <taxon>Metazoa</taxon>
        <taxon>Ecdysozoa</taxon>
        <taxon>Arthropoda</taxon>
        <taxon>Hexapoda</taxon>
        <taxon>Insecta</taxon>
        <taxon>Pterygota</taxon>
        <taxon>Neoptera</taxon>
        <taxon>Paraneoptera</taxon>
        <taxon>Thysanoptera</taxon>
        <taxon>Terebrantia</taxon>
        <taxon>Thripoidea</taxon>
        <taxon>Thripidae</taxon>
        <taxon>Thrips</taxon>
    </lineage>
</organism>
<feature type="compositionally biased region" description="Polar residues" evidence="5">
    <location>
        <begin position="437"/>
        <end position="448"/>
    </location>
</feature>
<evidence type="ECO:0000313" key="6">
    <source>
        <dbReference type="Proteomes" id="UP000515158"/>
    </source>
</evidence>
<dbReference type="GO" id="GO:0061512">
    <property type="term" value="P:protein localization to cilium"/>
    <property type="evidence" value="ECO:0007669"/>
    <property type="project" value="TreeGrafter"/>
</dbReference>
<proteinExistence type="inferred from homology"/>
<dbReference type="PANTHER" id="PTHR44186">
    <property type="match status" value="1"/>
</dbReference>
<protein>
    <submittedName>
        <fullName evidence="7">Bardet-Biedl syndrome 4 protein homolog isoform X1</fullName>
    </submittedName>
</protein>
<dbReference type="InterPro" id="IPR011990">
    <property type="entry name" value="TPR-like_helical_dom_sf"/>
</dbReference>
<evidence type="ECO:0000256" key="3">
    <source>
        <dbReference type="ARBA" id="ARBA00023778"/>
    </source>
</evidence>
<dbReference type="RefSeq" id="XP_034237387.1">
    <property type="nucleotide sequence ID" value="XM_034381496.1"/>
</dbReference>
<reference evidence="7" key="1">
    <citation type="submission" date="2025-08" db="UniProtKB">
        <authorList>
            <consortium name="RefSeq"/>
        </authorList>
    </citation>
    <scope>IDENTIFICATION</scope>
    <source>
        <tissue evidence="7">Total insect</tissue>
    </source>
</reference>
<dbReference type="PROSITE" id="PS50005">
    <property type="entry name" value="TPR"/>
    <property type="match status" value="3"/>
</dbReference>
<sequence>MDSARTEYSNGIPARSVPKSRQDSTKAPELQAVEGRNWLLHRHYSRKEFGICKILVQEELERTRGKHEYANYIQGLILRHEGKIQESLECFQICHSLNQRNVDNIKQVARSLFLLGLHNVALEAYLEAQQVSKTPDWDIFHNLGECWLRLGEHGKAKEALRQAVQLGRHERSYIALANMYKMEGEMQAAIDIYKAAVELFFLRASPDSAQLATSLGLLYLQEGKYQHALEKLGGALARDPQCAQALLAAGAMMQNHSDYDVALSKYKIAAQSWPESPALWNNVGMCFYGKKKFVASLSCLKRAHYLSPLDWDILFNLGLVHMATQQYASAFHFLSAAINLKPAHAGTFLLLAITLRHLEDPDNATEAFKQASFLAPLDVSVPLNFAVFLESQGDLEGASLQLVRFQDLAQVTPQISSELLQTSSQLSKSLNSRLLSDTSSKASATGTDANDKSHIEVEAQVRVRNHPIDSSPESEPRNNLADDEV</sequence>
<name>A0A6P8YTJ2_THRPL</name>
<dbReference type="AlphaFoldDB" id="A0A6P8YTJ2"/>
<evidence type="ECO:0000256" key="2">
    <source>
        <dbReference type="ARBA" id="ARBA00022803"/>
    </source>
</evidence>
<feature type="region of interest" description="Disordered" evidence="5">
    <location>
        <begin position="437"/>
        <end position="485"/>
    </location>
</feature>
<dbReference type="InterPro" id="IPR019734">
    <property type="entry name" value="TPR_rpt"/>
</dbReference>
<accession>A0A6P8YTJ2</accession>
<feature type="compositionally biased region" description="Basic and acidic residues" evidence="5">
    <location>
        <begin position="449"/>
        <end position="461"/>
    </location>
</feature>
<feature type="repeat" description="TPR" evidence="4">
    <location>
        <begin position="209"/>
        <end position="242"/>
    </location>
</feature>
<keyword evidence="1" id="KW-0677">Repeat</keyword>
<evidence type="ECO:0000256" key="5">
    <source>
        <dbReference type="SAM" id="MobiDB-lite"/>
    </source>
</evidence>